<feature type="domain" description="Helicase C-terminal" evidence="2">
    <location>
        <begin position="231"/>
        <end position="393"/>
    </location>
</feature>
<dbReference type="PANTHER" id="PTHR47396:SF1">
    <property type="entry name" value="ATP-DEPENDENT HELICASE IRC3-RELATED"/>
    <property type="match status" value="1"/>
</dbReference>
<dbReference type="GO" id="GO:0005829">
    <property type="term" value="C:cytosol"/>
    <property type="evidence" value="ECO:0007669"/>
    <property type="project" value="TreeGrafter"/>
</dbReference>
<dbReference type="InterPro" id="IPR006935">
    <property type="entry name" value="Helicase/UvrB_N"/>
</dbReference>
<dbReference type="GO" id="GO:0005524">
    <property type="term" value="F:ATP binding"/>
    <property type="evidence" value="ECO:0007669"/>
    <property type="project" value="InterPro"/>
</dbReference>
<dbReference type="SMART" id="SM00487">
    <property type="entry name" value="DEXDc"/>
    <property type="match status" value="1"/>
</dbReference>
<sequence length="529" mass="58835">MPLELRPYQDQCIQDLYGYFQKHDGNPVAVIPTGGGKSLIMAEWCKLVFREDFRARILVVTHVRELVAQNHAELLSMWPDAPAGIYSAGLNKRQLHARLLFASIQSIYKRAYQIQQCDMVLVDEAHLIPSRSDGMYRQFLDDLKQINPHLKIIGFTATPFRLDSGMLHRGDNALFDAIAHETNVRDLIDQGYLSRPVSYFESWQIDTAGVGTRAGDFIASQLEVPALAPHAIDNIVSRTIASGHDRKGWLVFGCTVAHCHALAAEFRARGVSVAAVFGDTPGPERQRIIEDYKARRIRCLVSMGVLTTGFNAKHVDLIVLARPTKSTGLYIQMVGRGTRLFPGKENCLVLDFGGNISRHGPFDDPCLPDDRKKAASPGDPLVKYCPECEAAVAISTVVCPECGFEFPPVERKVFTAPEAAPIMSAPPEWLDVDSVSFALHEKPGKPISLKVSYRTGMVTHNEWVCLAHEGYARTKAETWWLRHAGAPVPKSAVEAMMRQSQIRPPDQIRVKKSGKFTEVIGHRHLRQAA</sequence>
<dbReference type="PANTHER" id="PTHR47396">
    <property type="entry name" value="TYPE I RESTRICTION ENZYME ECOKI R PROTEIN"/>
    <property type="match status" value="1"/>
</dbReference>
<dbReference type="InterPro" id="IPR014001">
    <property type="entry name" value="Helicase_ATP-bd"/>
</dbReference>
<dbReference type="OrthoDB" id="9804086at2"/>
<dbReference type="Pfam" id="PF04851">
    <property type="entry name" value="ResIII"/>
    <property type="match status" value="1"/>
</dbReference>
<dbReference type="PROSITE" id="PS51194">
    <property type="entry name" value="HELICASE_CTER"/>
    <property type="match status" value="1"/>
</dbReference>
<proteinExistence type="predicted"/>
<dbReference type="Pfam" id="PF00271">
    <property type="entry name" value="Helicase_C"/>
    <property type="match status" value="1"/>
</dbReference>
<gene>
    <name evidence="3" type="ORF">FRZ32_08505</name>
</gene>
<dbReference type="GO" id="GO:0003677">
    <property type="term" value="F:DNA binding"/>
    <property type="evidence" value="ECO:0007669"/>
    <property type="project" value="InterPro"/>
</dbReference>
<reference evidence="3 4" key="1">
    <citation type="journal article" date="2015" name="J. Microbiol.">
        <title>Sphingosinicella ginsenosidimutans sp. nov., with ginsenoside converting activity.</title>
        <authorList>
            <person name="Kim J.K."/>
            <person name="Kang M.S."/>
            <person name="Park S.C."/>
            <person name="Kim K.M."/>
            <person name="Choi K."/>
            <person name="Yoon M.H."/>
            <person name="Im W.T."/>
        </authorList>
    </citation>
    <scope>NUCLEOTIDE SEQUENCE [LARGE SCALE GENOMIC DNA]</scope>
    <source>
        <strain evidence="3 4">BS-11</strain>
    </source>
</reference>
<comment type="caution">
    <text evidence="3">The sequence shown here is derived from an EMBL/GenBank/DDBJ whole genome shotgun (WGS) entry which is preliminary data.</text>
</comment>
<feature type="domain" description="Helicase ATP-binding" evidence="1">
    <location>
        <begin position="18"/>
        <end position="177"/>
    </location>
</feature>
<dbReference type="InterPro" id="IPR050742">
    <property type="entry name" value="Helicase_Restrict-Modif_Enz"/>
</dbReference>
<evidence type="ECO:0000259" key="2">
    <source>
        <dbReference type="PROSITE" id="PS51194"/>
    </source>
</evidence>
<dbReference type="InterPro" id="IPR027417">
    <property type="entry name" value="P-loop_NTPase"/>
</dbReference>
<dbReference type="SUPFAM" id="SSF52540">
    <property type="entry name" value="P-loop containing nucleoside triphosphate hydrolases"/>
    <property type="match status" value="1"/>
</dbReference>
<dbReference type="EMBL" id="VOQQ01000001">
    <property type="protein sequence ID" value="TXC63694.1"/>
    <property type="molecule type" value="Genomic_DNA"/>
</dbReference>
<dbReference type="Gene3D" id="3.40.50.300">
    <property type="entry name" value="P-loop containing nucleotide triphosphate hydrolases"/>
    <property type="match status" value="2"/>
</dbReference>
<dbReference type="GO" id="GO:0016787">
    <property type="term" value="F:hydrolase activity"/>
    <property type="evidence" value="ECO:0007669"/>
    <property type="project" value="InterPro"/>
</dbReference>
<dbReference type="SMART" id="SM00490">
    <property type="entry name" value="HELICc"/>
    <property type="match status" value="1"/>
</dbReference>
<keyword evidence="3" id="KW-0547">Nucleotide-binding</keyword>
<evidence type="ECO:0000259" key="1">
    <source>
        <dbReference type="PROSITE" id="PS51192"/>
    </source>
</evidence>
<protein>
    <submittedName>
        <fullName evidence="3">DEAD/DEAH box helicase</fullName>
    </submittedName>
</protein>
<dbReference type="Proteomes" id="UP000321249">
    <property type="component" value="Unassembled WGS sequence"/>
</dbReference>
<dbReference type="PROSITE" id="PS51192">
    <property type="entry name" value="HELICASE_ATP_BIND_1"/>
    <property type="match status" value="1"/>
</dbReference>
<keyword evidence="3" id="KW-0378">Hydrolase</keyword>
<name>A0A5C6TTE7_9SPHN</name>
<dbReference type="InterPro" id="IPR001650">
    <property type="entry name" value="Helicase_C-like"/>
</dbReference>
<accession>A0A5C6TTE7</accession>
<dbReference type="AlphaFoldDB" id="A0A5C6TTE7"/>
<keyword evidence="3" id="KW-0067">ATP-binding</keyword>
<keyword evidence="3" id="KW-0347">Helicase</keyword>
<organism evidence="3 4">
    <name type="scientific">Allosphingosinicella ginsenosidimutans</name>
    <dbReference type="NCBI Taxonomy" id="1176539"/>
    <lineage>
        <taxon>Bacteria</taxon>
        <taxon>Pseudomonadati</taxon>
        <taxon>Pseudomonadota</taxon>
        <taxon>Alphaproteobacteria</taxon>
        <taxon>Sphingomonadales</taxon>
        <taxon>Sphingomonadaceae</taxon>
        <taxon>Allosphingosinicella</taxon>
    </lineage>
</organism>
<dbReference type="RefSeq" id="WP_147043100.1">
    <property type="nucleotide sequence ID" value="NZ_BAABIR010000004.1"/>
</dbReference>
<keyword evidence="4" id="KW-1185">Reference proteome</keyword>
<dbReference type="GO" id="GO:0004386">
    <property type="term" value="F:helicase activity"/>
    <property type="evidence" value="ECO:0007669"/>
    <property type="project" value="UniProtKB-KW"/>
</dbReference>
<evidence type="ECO:0000313" key="3">
    <source>
        <dbReference type="EMBL" id="TXC63694.1"/>
    </source>
</evidence>
<evidence type="ECO:0000313" key="4">
    <source>
        <dbReference type="Proteomes" id="UP000321249"/>
    </source>
</evidence>